<dbReference type="AlphaFoldDB" id="A0A0A9GY29"/>
<reference evidence="1" key="1">
    <citation type="submission" date="2014-09" db="EMBL/GenBank/DDBJ databases">
        <authorList>
            <person name="Magalhaes I.L.F."/>
            <person name="Oliveira U."/>
            <person name="Santos F.R."/>
            <person name="Vidigal T.H.D.A."/>
            <person name="Brescovit A.D."/>
            <person name="Santos A.J."/>
        </authorList>
    </citation>
    <scope>NUCLEOTIDE SEQUENCE</scope>
    <source>
        <tissue evidence="1">Shoot tissue taken approximately 20 cm above the soil surface</tissue>
    </source>
</reference>
<organism evidence="1">
    <name type="scientific">Arundo donax</name>
    <name type="common">Giant reed</name>
    <name type="synonym">Donax arundinaceus</name>
    <dbReference type="NCBI Taxonomy" id="35708"/>
    <lineage>
        <taxon>Eukaryota</taxon>
        <taxon>Viridiplantae</taxon>
        <taxon>Streptophyta</taxon>
        <taxon>Embryophyta</taxon>
        <taxon>Tracheophyta</taxon>
        <taxon>Spermatophyta</taxon>
        <taxon>Magnoliopsida</taxon>
        <taxon>Liliopsida</taxon>
        <taxon>Poales</taxon>
        <taxon>Poaceae</taxon>
        <taxon>PACMAD clade</taxon>
        <taxon>Arundinoideae</taxon>
        <taxon>Arundineae</taxon>
        <taxon>Arundo</taxon>
    </lineage>
</organism>
<name>A0A0A9GY29_ARUDO</name>
<proteinExistence type="predicted"/>
<dbReference type="EMBL" id="GBRH01169447">
    <property type="protein sequence ID" value="JAE28449.1"/>
    <property type="molecule type" value="Transcribed_RNA"/>
</dbReference>
<reference evidence="1" key="2">
    <citation type="journal article" date="2015" name="Data Brief">
        <title>Shoot transcriptome of the giant reed, Arundo donax.</title>
        <authorList>
            <person name="Barrero R.A."/>
            <person name="Guerrero F.D."/>
            <person name="Moolhuijzen P."/>
            <person name="Goolsby J.A."/>
            <person name="Tidwell J."/>
            <person name="Bellgard S.E."/>
            <person name="Bellgard M.I."/>
        </authorList>
    </citation>
    <scope>NUCLEOTIDE SEQUENCE</scope>
    <source>
        <tissue evidence="1">Shoot tissue taken approximately 20 cm above the soil surface</tissue>
    </source>
</reference>
<evidence type="ECO:0000313" key="1">
    <source>
        <dbReference type="EMBL" id="JAE28449.1"/>
    </source>
</evidence>
<accession>A0A0A9GY29</accession>
<protein>
    <submittedName>
        <fullName evidence="1">Uncharacterized protein</fullName>
    </submittedName>
</protein>
<sequence length="98" mass="10831">MPLRCPLLALYKGTTAPIIFYFYFHRLPRSCALPLLCSSLHLFLHPLHLSLPPPNAASCWRVPTGTERGTSVEAAVAGVEQRRGRSVRRRSGAAGCMR</sequence>